<proteinExistence type="predicted"/>
<name>A0A382MLG7_9ZZZZ</name>
<evidence type="ECO:0000256" key="1">
    <source>
        <dbReference type="SAM" id="MobiDB-lite"/>
    </source>
</evidence>
<protein>
    <submittedName>
        <fullName evidence="2">Uncharacterized protein</fullName>
    </submittedName>
</protein>
<feature type="region of interest" description="Disordered" evidence="1">
    <location>
        <begin position="131"/>
        <end position="156"/>
    </location>
</feature>
<gene>
    <name evidence="2" type="ORF">METZ01_LOCUS302687</name>
</gene>
<reference evidence="2" key="1">
    <citation type="submission" date="2018-05" db="EMBL/GenBank/DDBJ databases">
        <authorList>
            <person name="Lanie J.A."/>
            <person name="Ng W.-L."/>
            <person name="Kazmierczak K.M."/>
            <person name="Andrzejewski T.M."/>
            <person name="Davidsen T.M."/>
            <person name="Wayne K.J."/>
            <person name="Tettelin H."/>
            <person name="Glass J.I."/>
            <person name="Rusch D."/>
            <person name="Podicherti R."/>
            <person name="Tsui H.-C.T."/>
            <person name="Winkler M.E."/>
        </authorList>
    </citation>
    <scope>NUCLEOTIDE SEQUENCE</scope>
</reference>
<feature type="non-terminal residue" evidence="2">
    <location>
        <position position="1"/>
    </location>
</feature>
<dbReference type="AlphaFoldDB" id="A0A382MLG7"/>
<evidence type="ECO:0000313" key="2">
    <source>
        <dbReference type="EMBL" id="SVC49833.1"/>
    </source>
</evidence>
<organism evidence="2">
    <name type="scientific">marine metagenome</name>
    <dbReference type="NCBI Taxonomy" id="408172"/>
    <lineage>
        <taxon>unclassified sequences</taxon>
        <taxon>metagenomes</taxon>
        <taxon>ecological metagenomes</taxon>
    </lineage>
</organism>
<dbReference type="EMBL" id="UINC01094522">
    <property type="protein sequence ID" value="SVC49833.1"/>
    <property type="molecule type" value="Genomic_DNA"/>
</dbReference>
<sequence>VRPSSLLLVLLLSCPVVAGTQLEPPETDSPPVLRLLELRFPTQRNRPFHEPLNYLRQASITKHLNMPGRNEWVSYADAVPVILEDATHFWQTGKFKSLWVDVTDRPFNNGVPGILVIFNFVERTDMEVPAVDYPTPPEPFQQAPTNHRRLYPPPTE</sequence>
<accession>A0A382MLG7</accession>